<name>L1IJR6_GUITC</name>
<keyword evidence="3" id="KW-1185">Reference proteome</keyword>
<dbReference type="AlphaFoldDB" id="L1IJR6"/>
<evidence type="ECO:0000313" key="2">
    <source>
        <dbReference type="EnsemblProtists" id="EKX36493"/>
    </source>
</evidence>
<reference evidence="2" key="3">
    <citation type="submission" date="2016-03" db="UniProtKB">
        <authorList>
            <consortium name="EnsemblProtists"/>
        </authorList>
    </citation>
    <scope>IDENTIFICATION</scope>
</reference>
<sequence length="93" mass="10235">MAKFANNVEAGGGSLGTNVAWMYDSLAKKGPYAQVANEDTWEDDSDMAEYKTNAQQLLQSKFAIPRKAQEHMDNVASRELRRINKSAGQGAQL</sequence>
<evidence type="ECO:0000313" key="1">
    <source>
        <dbReference type="EMBL" id="EKX36493.1"/>
    </source>
</evidence>
<proteinExistence type="predicted"/>
<feature type="non-terminal residue" evidence="1">
    <location>
        <position position="1"/>
    </location>
</feature>
<dbReference type="EnsemblProtists" id="EKX36493">
    <property type="protein sequence ID" value="EKX36493"/>
    <property type="gene ID" value="GUITHDRAFT_155238"/>
</dbReference>
<dbReference type="OrthoDB" id="10682934at2759"/>
<evidence type="ECO:0000313" key="3">
    <source>
        <dbReference type="Proteomes" id="UP000011087"/>
    </source>
</evidence>
<dbReference type="KEGG" id="gtt:GUITHDRAFT_155238"/>
<dbReference type="RefSeq" id="XP_005823473.1">
    <property type="nucleotide sequence ID" value="XM_005823416.1"/>
</dbReference>
<dbReference type="EMBL" id="JH993073">
    <property type="protein sequence ID" value="EKX36493.1"/>
    <property type="molecule type" value="Genomic_DNA"/>
</dbReference>
<dbReference type="PaxDb" id="55529-EKX36493"/>
<reference evidence="3" key="2">
    <citation type="submission" date="2012-11" db="EMBL/GenBank/DDBJ databases">
        <authorList>
            <person name="Kuo A."/>
            <person name="Curtis B.A."/>
            <person name="Tanifuji G."/>
            <person name="Burki F."/>
            <person name="Gruber A."/>
            <person name="Irimia M."/>
            <person name="Maruyama S."/>
            <person name="Arias M.C."/>
            <person name="Ball S.G."/>
            <person name="Gile G.H."/>
            <person name="Hirakawa Y."/>
            <person name="Hopkins J.F."/>
            <person name="Rensing S.A."/>
            <person name="Schmutz J."/>
            <person name="Symeonidi A."/>
            <person name="Elias M."/>
            <person name="Eveleigh R.J."/>
            <person name="Herman E.K."/>
            <person name="Klute M.J."/>
            <person name="Nakayama T."/>
            <person name="Obornik M."/>
            <person name="Reyes-Prieto A."/>
            <person name="Armbrust E.V."/>
            <person name="Aves S.J."/>
            <person name="Beiko R.G."/>
            <person name="Coutinho P."/>
            <person name="Dacks J.B."/>
            <person name="Durnford D.G."/>
            <person name="Fast N.M."/>
            <person name="Green B.R."/>
            <person name="Grisdale C."/>
            <person name="Hempe F."/>
            <person name="Henrissat B."/>
            <person name="Hoppner M.P."/>
            <person name="Ishida K.-I."/>
            <person name="Kim E."/>
            <person name="Koreny L."/>
            <person name="Kroth P.G."/>
            <person name="Liu Y."/>
            <person name="Malik S.-B."/>
            <person name="Maier U.G."/>
            <person name="McRose D."/>
            <person name="Mock T."/>
            <person name="Neilson J.A."/>
            <person name="Onodera N.T."/>
            <person name="Poole A.M."/>
            <person name="Pritham E.J."/>
            <person name="Richards T.A."/>
            <person name="Rocap G."/>
            <person name="Roy S.W."/>
            <person name="Sarai C."/>
            <person name="Schaack S."/>
            <person name="Shirato S."/>
            <person name="Slamovits C.H."/>
            <person name="Spencer D.F."/>
            <person name="Suzuki S."/>
            <person name="Worden A.Z."/>
            <person name="Zauner S."/>
            <person name="Barry K."/>
            <person name="Bell C."/>
            <person name="Bharti A.K."/>
            <person name="Crow J.A."/>
            <person name="Grimwood J."/>
            <person name="Kramer R."/>
            <person name="Lindquist E."/>
            <person name="Lucas S."/>
            <person name="Salamov A."/>
            <person name="McFadden G.I."/>
            <person name="Lane C.E."/>
            <person name="Keeling P.J."/>
            <person name="Gray M.W."/>
            <person name="Grigoriev I.V."/>
            <person name="Archibald J.M."/>
        </authorList>
    </citation>
    <scope>NUCLEOTIDE SEQUENCE</scope>
    <source>
        <strain evidence="3">CCMP2712</strain>
    </source>
</reference>
<organism evidence="1">
    <name type="scientific">Guillardia theta (strain CCMP2712)</name>
    <name type="common">Cryptophyte</name>
    <dbReference type="NCBI Taxonomy" id="905079"/>
    <lineage>
        <taxon>Eukaryota</taxon>
        <taxon>Cryptophyceae</taxon>
        <taxon>Pyrenomonadales</taxon>
        <taxon>Geminigeraceae</taxon>
        <taxon>Guillardia</taxon>
    </lineage>
</organism>
<dbReference type="Proteomes" id="UP000011087">
    <property type="component" value="Unassembled WGS sequence"/>
</dbReference>
<protein>
    <submittedName>
        <fullName evidence="1 2">Uncharacterized protein</fullName>
    </submittedName>
</protein>
<accession>L1IJR6</accession>
<reference evidence="1 3" key="1">
    <citation type="journal article" date="2012" name="Nature">
        <title>Algal genomes reveal evolutionary mosaicism and the fate of nucleomorphs.</title>
        <authorList>
            <consortium name="DOE Joint Genome Institute"/>
            <person name="Curtis B.A."/>
            <person name="Tanifuji G."/>
            <person name="Burki F."/>
            <person name="Gruber A."/>
            <person name="Irimia M."/>
            <person name="Maruyama S."/>
            <person name="Arias M.C."/>
            <person name="Ball S.G."/>
            <person name="Gile G.H."/>
            <person name="Hirakawa Y."/>
            <person name="Hopkins J.F."/>
            <person name="Kuo A."/>
            <person name="Rensing S.A."/>
            <person name="Schmutz J."/>
            <person name="Symeonidi A."/>
            <person name="Elias M."/>
            <person name="Eveleigh R.J."/>
            <person name="Herman E.K."/>
            <person name="Klute M.J."/>
            <person name="Nakayama T."/>
            <person name="Obornik M."/>
            <person name="Reyes-Prieto A."/>
            <person name="Armbrust E.V."/>
            <person name="Aves S.J."/>
            <person name="Beiko R.G."/>
            <person name="Coutinho P."/>
            <person name="Dacks J.B."/>
            <person name="Durnford D.G."/>
            <person name="Fast N.M."/>
            <person name="Green B.R."/>
            <person name="Grisdale C.J."/>
            <person name="Hempel F."/>
            <person name="Henrissat B."/>
            <person name="Hoppner M.P."/>
            <person name="Ishida K."/>
            <person name="Kim E."/>
            <person name="Koreny L."/>
            <person name="Kroth P.G."/>
            <person name="Liu Y."/>
            <person name="Malik S.B."/>
            <person name="Maier U.G."/>
            <person name="McRose D."/>
            <person name="Mock T."/>
            <person name="Neilson J.A."/>
            <person name="Onodera N.T."/>
            <person name="Poole A.M."/>
            <person name="Pritham E.J."/>
            <person name="Richards T.A."/>
            <person name="Rocap G."/>
            <person name="Roy S.W."/>
            <person name="Sarai C."/>
            <person name="Schaack S."/>
            <person name="Shirato S."/>
            <person name="Slamovits C.H."/>
            <person name="Spencer D.F."/>
            <person name="Suzuki S."/>
            <person name="Worden A.Z."/>
            <person name="Zauner S."/>
            <person name="Barry K."/>
            <person name="Bell C."/>
            <person name="Bharti A.K."/>
            <person name="Crow J.A."/>
            <person name="Grimwood J."/>
            <person name="Kramer R."/>
            <person name="Lindquist E."/>
            <person name="Lucas S."/>
            <person name="Salamov A."/>
            <person name="McFadden G.I."/>
            <person name="Lane C.E."/>
            <person name="Keeling P.J."/>
            <person name="Gray M.W."/>
            <person name="Grigoriev I.V."/>
            <person name="Archibald J.M."/>
        </authorList>
    </citation>
    <scope>NUCLEOTIDE SEQUENCE</scope>
    <source>
        <strain evidence="1 3">CCMP2712</strain>
    </source>
</reference>
<dbReference type="GeneID" id="17293203"/>
<dbReference type="HOGENOM" id="CLU_2406120_0_0_1"/>
<gene>
    <name evidence="1" type="ORF">GUITHDRAFT_155238</name>
</gene>